<dbReference type="Pfam" id="PF03692">
    <property type="entry name" value="CxxCxxCC"/>
    <property type="match status" value="1"/>
</dbReference>
<protein>
    <submittedName>
        <fullName evidence="1">YkgJ family cysteine cluster protein</fullName>
    </submittedName>
</protein>
<reference evidence="1" key="1">
    <citation type="submission" date="2020-02" db="EMBL/GenBank/DDBJ databases">
        <authorList>
            <person name="Shen X.-R."/>
            <person name="Zhang Y.-X."/>
        </authorList>
    </citation>
    <scope>NUCLEOTIDE SEQUENCE</scope>
    <source>
        <strain evidence="1">SYP-B3998</strain>
    </source>
</reference>
<sequence>MEDLPCKGCKGLCCGPVPVTEQELKLIKKKVKSMPKKSRMELENQTRYYGTCMFYDLEKDRCGIHSARPGVCRAFGYYKSLVCFRNPEMATQDNWTPQDKPVGMLSIDITWKTF</sequence>
<name>A0A6G3ZT83_9BACL</name>
<evidence type="ECO:0000313" key="1">
    <source>
        <dbReference type="EMBL" id="NEW04627.1"/>
    </source>
</evidence>
<dbReference type="InterPro" id="IPR005358">
    <property type="entry name" value="Puta_zinc/iron-chelating_dom"/>
</dbReference>
<dbReference type="EMBL" id="JAAIKC010000001">
    <property type="protein sequence ID" value="NEW04627.1"/>
    <property type="molecule type" value="Genomic_DNA"/>
</dbReference>
<organism evidence="1">
    <name type="scientific">Paenibacillus sp. SYP-B3998</name>
    <dbReference type="NCBI Taxonomy" id="2678564"/>
    <lineage>
        <taxon>Bacteria</taxon>
        <taxon>Bacillati</taxon>
        <taxon>Bacillota</taxon>
        <taxon>Bacilli</taxon>
        <taxon>Bacillales</taxon>
        <taxon>Paenibacillaceae</taxon>
        <taxon>Paenibacillus</taxon>
    </lineage>
</organism>
<gene>
    <name evidence="1" type="ORF">GK047_01130</name>
</gene>
<dbReference type="AlphaFoldDB" id="A0A6G3ZT83"/>
<proteinExistence type="predicted"/>
<comment type="caution">
    <text evidence="1">The sequence shown here is derived from an EMBL/GenBank/DDBJ whole genome shotgun (WGS) entry which is preliminary data.</text>
</comment>
<dbReference type="RefSeq" id="WP_163940294.1">
    <property type="nucleotide sequence ID" value="NZ_JAAIKC010000001.1"/>
</dbReference>
<accession>A0A6G3ZT83</accession>